<dbReference type="PANTHER" id="PTHR45527:SF1">
    <property type="entry name" value="FATTY ACID SYNTHASE"/>
    <property type="match status" value="1"/>
</dbReference>
<dbReference type="GO" id="GO:0044550">
    <property type="term" value="P:secondary metabolite biosynthetic process"/>
    <property type="evidence" value="ECO:0007669"/>
    <property type="project" value="TreeGrafter"/>
</dbReference>
<dbReference type="GeneID" id="54324895"/>
<comment type="caution">
    <text evidence="2">The sequence shown here is derived from an EMBL/GenBank/DDBJ whole genome shotgun (WGS) entry which is preliminary data.</text>
</comment>
<dbReference type="GO" id="GO:0043041">
    <property type="term" value="P:amino acid activation for nonribosomal peptide biosynthetic process"/>
    <property type="evidence" value="ECO:0007669"/>
    <property type="project" value="TreeGrafter"/>
</dbReference>
<dbReference type="RefSeq" id="XP_033428883.1">
    <property type="nucleotide sequence ID" value="XM_033566888.1"/>
</dbReference>
<dbReference type="AlphaFoldDB" id="A0A5M9MQY3"/>
<dbReference type="Gene3D" id="3.30.559.10">
    <property type="entry name" value="Chloramphenicol acetyltransferase-like domain"/>
    <property type="match status" value="1"/>
</dbReference>
<gene>
    <name evidence="2" type="ORF">ATNIH1004_002193</name>
</gene>
<reference evidence="2 3" key="1">
    <citation type="submission" date="2019-08" db="EMBL/GenBank/DDBJ databases">
        <title>The genome sequence of a newly discovered highly antifungal drug resistant Aspergillus species, Aspergillus tanneri NIH 1004.</title>
        <authorList>
            <person name="Mounaud S."/>
            <person name="Singh I."/>
            <person name="Joardar V."/>
            <person name="Pakala S."/>
            <person name="Pakala S."/>
            <person name="Venepally P."/>
            <person name="Chung J.K."/>
            <person name="Losada L."/>
            <person name="Nierman W.C."/>
        </authorList>
    </citation>
    <scope>NUCLEOTIDE SEQUENCE [LARGE SCALE GENOMIC DNA]</scope>
    <source>
        <strain evidence="2 3">NIH1004</strain>
    </source>
</reference>
<dbReference type="EMBL" id="QUQM01000001">
    <property type="protein sequence ID" value="KAA8649522.1"/>
    <property type="molecule type" value="Genomic_DNA"/>
</dbReference>
<dbReference type="OrthoDB" id="4510599at2759"/>
<name>A0A5M9MQY3_9EURO</name>
<dbReference type="InterPro" id="IPR023213">
    <property type="entry name" value="CAT-like_dom_sf"/>
</dbReference>
<sequence length="217" mass="24551">MESRDIQVEVGSSASSEADMQHETEPLSVEMEPFAIRETPIERKELISKAAQQCEVEAGQEEVMPLSAEHIKSCISVYEFVLPHGIEREKFHAAWNAAVDANPILRTRIVQLESGGMYQIVLRGGIRWDLREPGQPIPRHWHSGKKGGQPLIRIALSSPTMLSTERFHCTIMVHRALMDDRSLHPLLRQVEAAYSGARLPHQPFKNFIHYVSKPTTK</sequence>
<evidence type="ECO:0000256" key="1">
    <source>
        <dbReference type="SAM" id="MobiDB-lite"/>
    </source>
</evidence>
<feature type="region of interest" description="Disordered" evidence="1">
    <location>
        <begin position="1"/>
        <end position="25"/>
    </location>
</feature>
<dbReference type="SUPFAM" id="SSF52777">
    <property type="entry name" value="CoA-dependent acyltransferases"/>
    <property type="match status" value="1"/>
</dbReference>
<dbReference type="PANTHER" id="PTHR45527">
    <property type="entry name" value="NONRIBOSOMAL PEPTIDE SYNTHETASE"/>
    <property type="match status" value="1"/>
</dbReference>
<dbReference type="GO" id="GO:0031177">
    <property type="term" value="F:phosphopantetheine binding"/>
    <property type="evidence" value="ECO:0007669"/>
    <property type="project" value="TreeGrafter"/>
</dbReference>
<organism evidence="2 3">
    <name type="scientific">Aspergillus tanneri</name>
    <dbReference type="NCBI Taxonomy" id="1220188"/>
    <lineage>
        <taxon>Eukaryota</taxon>
        <taxon>Fungi</taxon>
        <taxon>Dikarya</taxon>
        <taxon>Ascomycota</taxon>
        <taxon>Pezizomycotina</taxon>
        <taxon>Eurotiomycetes</taxon>
        <taxon>Eurotiomycetidae</taxon>
        <taxon>Eurotiales</taxon>
        <taxon>Aspergillaceae</taxon>
        <taxon>Aspergillus</taxon>
        <taxon>Aspergillus subgen. Circumdati</taxon>
    </lineage>
</organism>
<dbReference type="Proteomes" id="UP000324241">
    <property type="component" value="Unassembled WGS sequence"/>
</dbReference>
<evidence type="ECO:0000313" key="2">
    <source>
        <dbReference type="EMBL" id="KAA8649522.1"/>
    </source>
</evidence>
<dbReference type="GO" id="GO:0005737">
    <property type="term" value="C:cytoplasm"/>
    <property type="evidence" value="ECO:0007669"/>
    <property type="project" value="TreeGrafter"/>
</dbReference>
<protein>
    <recommendedName>
        <fullName evidence="4">Condensation domain-containing protein</fullName>
    </recommendedName>
</protein>
<accession>A0A5M9MQY3</accession>
<evidence type="ECO:0008006" key="4">
    <source>
        <dbReference type="Google" id="ProtNLM"/>
    </source>
</evidence>
<evidence type="ECO:0000313" key="3">
    <source>
        <dbReference type="Proteomes" id="UP000324241"/>
    </source>
</evidence>
<proteinExistence type="predicted"/>
<dbReference type="VEuPathDB" id="FungiDB:EYZ11_009392"/>